<protein>
    <submittedName>
        <fullName evidence="1">Helix-turn-helix domain-containing protein</fullName>
    </submittedName>
</protein>
<organism evidence="1 2">
    <name type="scientific">Xanthomonas codiaei</name>
    <dbReference type="NCBI Taxonomy" id="56463"/>
    <lineage>
        <taxon>Bacteria</taxon>
        <taxon>Pseudomonadati</taxon>
        <taxon>Pseudomonadota</taxon>
        <taxon>Gammaproteobacteria</taxon>
        <taxon>Lysobacterales</taxon>
        <taxon>Lysobacteraceae</taxon>
        <taxon>Xanthomonas</taxon>
    </lineage>
</organism>
<evidence type="ECO:0000313" key="2">
    <source>
        <dbReference type="Proteomes" id="UP001637990"/>
    </source>
</evidence>
<dbReference type="Proteomes" id="UP001637990">
    <property type="component" value="Unassembled WGS sequence"/>
</dbReference>
<dbReference type="EMBL" id="JBJGBS010000014">
    <property type="protein sequence ID" value="MFO3704439.1"/>
    <property type="molecule type" value="Genomic_DNA"/>
</dbReference>
<name>A0ABW9MI55_9XANT</name>
<dbReference type="Gene3D" id="1.10.10.60">
    <property type="entry name" value="Homeodomain-like"/>
    <property type="match status" value="1"/>
</dbReference>
<dbReference type="Pfam" id="PF13384">
    <property type="entry name" value="HTH_23"/>
    <property type="match status" value="1"/>
</dbReference>
<proteinExistence type="predicted"/>
<keyword evidence="2" id="KW-1185">Reference proteome</keyword>
<evidence type="ECO:0000313" key="1">
    <source>
        <dbReference type="EMBL" id="MFO3704439.1"/>
    </source>
</evidence>
<dbReference type="InterPro" id="IPR009057">
    <property type="entry name" value="Homeodomain-like_sf"/>
</dbReference>
<accession>A0ABW9MI55</accession>
<reference evidence="1 2" key="1">
    <citation type="submission" date="2024-11" db="EMBL/GenBank/DDBJ databases">
        <title>Genome sequencing of Xanthomonas codiaei.</title>
        <authorList>
            <person name="Studholme D.J."/>
        </authorList>
    </citation>
    <scope>NUCLEOTIDE SEQUENCE [LARGE SCALE GENOMIC DNA]</scope>
    <source>
        <strain evidence="1 2">NCPPB 4350</strain>
    </source>
</reference>
<gene>
    <name evidence="1" type="ORF">ACI6Q5_05505</name>
</gene>
<sequence>MIDGVSFSGQGEPVTDFEIALLQQYQAQDASVLGALARRLLADFGPRVGTQAMAAVLDELGSEYIYLAQRRRFFAGFWRAERDQLIARMAANGMTCSEIGRQFGMNRTAVHKRLKRFPLTGTGNTEPGKTQP</sequence>
<dbReference type="RefSeq" id="WP_146091934.1">
    <property type="nucleotide sequence ID" value="NZ_JBJGBS010000014.1"/>
</dbReference>
<dbReference type="SUPFAM" id="SSF46689">
    <property type="entry name" value="Homeodomain-like"/>
    <property type="match status" value="1"/>
</dbReference>
<comment type="caution">
    <text evidence="1">The sequence shown here is derived from an EMBL/GenBank/DDBJ whole genome shotgun (WGS) entry which is preliminary data.</text>
</comment>